<accession>A0A0K1LMD0</accession>
<keyword evidence="2" id="KW-1185">Reference proteome</keyword>
<reference evidence="1 2" key="1">
    <citation type="journal article" date="2015" name="Genome Announc.">
        <title>Complete Genome Sequence of Caulobacter crescentus Siphophage Seuss.</title>
        <authorList>
            <person name="Sloan J.M."/>
            <person name="Keene J.L."/>
            <person name="Cahill J.L."/>
            <person name="Rasche E.S."/>
            <person name="Kuty Everett G.F."/>
        </authorList>
    </citation>
    <scope>NUCLEOTIDE SEQUENCE [LARGE SCALE GENOMIC DNA]</scope>
</reference>
<dbReference type="EMBL" id="KT001914">
    <property type="protein sequence ID" value="AKU43624.1"/>
    <property type="molecule type" value="Genomic_DNA"/>
</dbReference>
<proteinExistence type="predicted"/>
<name>A0A0K1LMD0_9CAUD</name>
<sequence length="106" mass="11938">MPCQHRDLNKPTITGLGVPCCNPEVIPGWCVEHAPTHRCFFNLRSRSRCTAQALPGKSWCAEHIFLDEPRPEPKPAPDPPIVFEINEAASLDELKEVLARHFRGEL</sequence>
<evidence type="ECO:0000313" key="1">
    <source>
        <dbReference type="EMBL" id="AKU43624.1"/>
    </source>
</evidence>
<gene>
    <name evidence="1" type="ORF">CPT_Seuss98</name>
</gene>
<dbReference type="Proteomes" id="UP000221339">
    <property type="component" value="Segment"/>
</dbReference>
<evidence type="ECO:0000313" key="2">
    <source>
        <dbReference type="Proteomes" id="UP000221339"/>
    </source>
</evidence>
<protein>
    <submittedName>
        <fullName evidence="1">Uncharacterized protein</fullName>
    </submittedName>
</protein>
<organism evidence="1 2">
    <name type="scientific">Caulobacter phage Seuss</name>
    <dbReference type="NCBI Taxonomy" id="1675601"/>
    <lineage>
        <taxon>Viruses</taxon>
        <taxon>Duplodnaviria</taxon>
        <taxon>Heunggongvirae</taxon>
        <taxon>Uroviricota</taxon>
        <taxon>Caudoviricetes</taxon>
        <taxon>Seussvirus</taxon>
        <taxon>Seussvirus seuss</taxon>
    </lineage>
</organism>